<name>B7FU34_PHATC</name>
<dbReference type="STRING" id="556484.B7FU34"/>
<comment type="subcellular location">
    <subcellularLocation>
        <location evidence="7">Membrane</location>
        <topology evidence="7">Multi-pass membrane protein</topology>
    </subcellularLocation>
</comment>
<evidence type="ECO:0000259" key="10">
    <source>
        <dbReference type="Pfam" id="PF01007"/>
    </source>
</evidence>
<dbReference type="PaxDb" id="2850-Phatr44434"/>
<feature type="compositionally biased region" description="Polar residues" evidence="8">
    <location>
        <begin position="31"/>
        <end position="46"/>
    </location>
</feature>
<dbReference type="RefSeq" id="XP_002178248.1">
    <property type="nucleotide sequence ID" value="XM_002178212.1"/>
</dbReference>
<sequence length="430" mass="48966">MDDINGRLPHPPDVDLEAVSPTTTETKRKALSQTPPLSKNSSNPHYQQLDLPRLVKRDLPFKQSKNKLRVGHDHGWKIYWLLRYDWFHAFLRLPTTFSLVSLLALWTSMIILFAGIYVGVDRQSPAVSCGLGDANDPIKFGAAFAFSLETCTTVGYGLPSGTNAFFENCRGLQIAIYFQMVWSMMFNAFLFAFFYTRLGRSELRASQVLMADKAIVSIVDGQVRFQIRMVDIDAKHPVVEAHVRLYALSKRRPVPRPLRIIEPDDDLGATILLSFPSVVSHHIDLYSRLYPCNPEYKVPVRSPGLVLRQIDSSATNREEVICPICAEAYGTIERLRTHIRYQQIVEQQEDYPVDGTHLSLSEKFLNELIVPTHNLRALKDHFEQEISEIICVVEGIDPLMSGTFQALQSYRFEDIVWSESARFTPCLNMN</sequence>
<organism evidence="11 12">
    <name type="scientific">Phaeodactylum tricornutum (strain CCAP 1055/1)</name>
    <dbReference type="NCBI Taxonomy" id="556484"/>
    <lineage>
        <taxon>Eukaryota</taxon>
        <taxon>Sar</taxon>
        <taxon>Stramenopiles</taxon>
        <taxon>Ochrophyta</taxon>
        <taxon>Bacillariophyta</taxon>
        <taxon>Bacillariophyceae</taxon>
        <taxon>Bacillariophycidae</taxon>
        <taxon>Naviculales</taxon>
        <taxon>Phaeodactylaceae</taxon>
        <taxon>Phaeodactylum</taxon>
    </lineage>
</organism>
<evidence type="ECO:0000313" key="11">
    <source>
        <dbReference type="EMBL" id="EEC49913.1"/>
    </source>
</evidence>
<feature type="region of interest" description="Disordered" evidence="8">
    <location>
        <begin position="1"/>
        <end position="46"/>
    </location>
</feature>
<dbReference type="eggNOG" id="KOG3827">
    <property type="taxonomic scope" value="Eukaryota"/>
</dbReference>
<keyword evidence="4 7" id="KW-0630">Potassium</keyword>
<keyword evidence="3 7" id="KW-0851">Voltage-gated channel</keyword>
<gene>
    <name evidence="11" type="ORF">PHATRDRAFT_44434</name>
</gene>
<dbReference type="SUPFAM" id="SSF81324">
    <property type="entry name" value="Voltage-gated potassium channels"/>
    <property type="match status" value="1"/>
</dbReference>
<feature type="transmembrane region" description="Helical" evidence="9">
    <location>
        <begin position="97"/>
        <end position="118"/>
    </location>
</feature>
<dbReference type="GeneID" id="7197676"/>
<protein>
    <recommendedName>
        <fullName evidence="10">Potassium channel inwardly rectifying transmembrane domain-containing protein</fullName>
    </recommendedName>
</protein>
<accession>B7FU34</accession>
<dbReference type="EMBL" id="CM000607">
    <property type="protein sequence ID" value="EEC49913.1"/>
    <property type="molecule type" value="Genomic_DNA"/>
</dbReference>
<keyword evidence="7 9" id="KW-0812">Transmembrane</keyword>
<keyword evidence="6 7" id="KW-0407">Ion channel</keyword>
<evidence type="ECO:0000256" key="4">
    <source>
        <dbReference type="ARBA" id="ARBA00022958"/>
    </source>
</evidence>
<dbReference type="GO" id="GO:0005886">
    <property type="term" value="C:plasma membrane"/>
    <property type="evidence" value="ECO:0007669"/>
    <property type="project" value="TreeGrafter"/>
</dbReference>
<evidence type="ECO:0000256" key="1">
    <source>
        <dbReference type="ARBA" id="ARBA00022448"/>
    </source>
</evidence>
<dbReference type="InterPro" id="IPR014756">
    <property type="entry name" value="Ig_E-set"/>
</dbReference>
<dbReference type="InterPro" id="IPR040445">
    <property type="entry name" value="Kir_TM"/>
</dbReference>
<dbReference type="PANTHER" id="PTHR11767:SF103">
    <property type="entry name" value="POTASSIUM CHANNEL INWARDLY RECTIFYING TRANSMEMBRANE DOMAIN-CONTAINING PROTEIN"/>
    <property type="match status" value="1"/>
</dbReference>
<dbReference type="InParanoid" id="B7FU34"/>
<dbReference type="HOGENOM" id="CLU_043227_0_0_1"/>
<dbReference type="GO" id="GO:0034765">
    <property type="term" value="P:regulation of monoatomic ion transmembrane transport"/>
    <property type="evidence" value="ECO:0007669"/>
    <property type="project" value="TreeGrafter"/>
</dbReference>
<dbReference type="SUPFAM" id="SSF81296">
    <property type="entry name" value="E set domains"/>
    <property type="match status" value="1"/>
</dbReference>
<evidence type="ECO:0000256" key="2">
    <source>
        <dbReference type="ARBA" id="ARBA00022538"/>
    </source>
</evidence>
<keyword evidence="5 7" id="KW-0406">Ion transport</keyword>
<keyword evidence="9" id="KW-1133">Transmembrane helix</keyword>
<keyword evidence="12" id="KW-1185">Reference proteome</keyword>
<dbReference type="GO" id="GO:0005242">
    <property type="term" value="F:inward rectifier potassium channel activity"/>
    <property type="evidence" value="ECO:0007669"/>
    <property type="project" value="InterPro"/>
</dbReference>
<evidence type="ECO:0000313" key="12">
    <source>
        <dbReference type="Proteomes" id="UP000000759"/>
    </source>
</evidence>
<evidence type="ECO:0000256" key="7">
    <source>
        <dbReference type="RuleBase" id="RU003822"/>
    </source>
</evidence>
<feature type="transmembrane region" description="Helical" evidence="9">
    <location>
        <begin position="174"/>
        <end position="195"/>
    </location>
</feature>
<dbReference type="Proteomes" id="UP000000759">
    <property type="component" value="Chromosome 4"/>
</dbReference>
<dbReference type="Gene3D" id="1.10.287.70">
    <property type="match status" value="1"/>
</dbReference>
<dbReference type="AlphaFoldDB" id="B7FU34"/>
<dbReference type="InterPro" id="IPR016449">
    <property type="entry name" value="K_chnl_inward-rec_Kir"/>
</dbReference>
<proteinExistence type="inferred from homology"/>
<evidence type="ECO:0000256" key="3">
    <source>
        <dbReference type="ARBA" id="ARBA00022882"/>
    </source>
</evidence>
<evidence type="ECO:0000256" key="9">
    <source>
        <dbReference type="SAM" id="Phobius"/>
    </source>
</evidence>
<dbReference type="GO" id="GO:1990573">
    <property type="term" value="P:potassium ion import across plasma membrane"/>
    <property type="evidence" value="ECO:0007669"/>
    <property type="project" value="TreeGrafter"/>
</dbReference>
<dbReference type="OrthoDB" id="41961at2759"/>
<dbReference type="GO" id="GO:0034702">
    <property type="term" value="C:monoatomic ion channel complex"/>
    <property type="evidence" value="ECO:0007669"/>
    <property type="project" value="UniProtKB-KW"/>
</dbReference>
<comment type="similarity">
    <text evidence="7">Belongs to the inward rectifier-type potassium channel (TC 1.A.2.1) family.</text>
</comment>
<reference evidence="11 12" key="1">
    <citation type="journal article" date="2008" name="Nature">
        <title>The Phaeodactylum genome reveals the evolutionary history of diatom genomes.</title>
        <authorList>
            <person name="Bowler C."/>
            <person name="Allen A.E."/>
            <person name="Badger J.H."/>
            <person name="Grimwood J."/>
            <person name="Jabbari K."/>
            <person name="Kuo A."/>
            <person name="Maheswari U."/>
            <person name="Martens C."/>
            <person name="Maumus F."/>
            <person name="Otillar R.P."/>
            <person name="Rayko E."/>
            <person name="Salamov A."/>
            <person name="Vandepoele K."/>
            <person name="Beszteri B."/>
            <person name="Gruber A."/>
            <person name="Heijde M."/>
            <person name="Katinka M."/>
            <person name="Mock T."/>
            <person name="Valentin K."/>
            <person name="Verret F."/>
            <person name="Berges J.A."/>
            <person name="Brownlee C."/>
            <person name="Cadoret J.P."/>
            <person name="Chiovitti A."/>
            <person name="Choi C.J."/>
            <person name="Coesel S."/>
            <person name="De Martino A."/>
            <person name="Detter J.C."/>
            <person name="Durkin C."/>
            <person name="Falciatore A."/>
            <person name="Fournet J."/>
            <person name="Haruta M."/>
            <person name="Huysman M.J."/>
            <person name="Jenkins B.D."/>
            <person name="Jiroutova K."/>
            <person name="Jorgensen R.E."/>
            <person name="Joubert Y."/>
            <person name="Kaplan A."/>
            <person name="Kroger N."/>
            <person name="Kroth P.G."/>
            <person name="La Roche J."/>
            <person name="Lindquist E."/>
            <person name="Lommer M."/>
            <person name="Martin-Jezequel V."/>
            <person name="Lopez P.J."/>
            <person name="Lucas S."/>
            <person name="Mangogna M."/>
            <person name="McGinnis K."/>
            <person name="Medlin L.K."/>
            <person name="Montsant A."/>
            <person name="Oudot-Le Secq M.P."/>
            <person name="Napoli C."/>
            <person name="Obornik M."/>
            <person name="Parker M.S."/>
            <person name="Petit J.L."/>
            <person name="Porcel B.M."/>
            <person name="Poulsen N."/>
            <person name="Robison M."/>
            <person name="Rychlewski L."/>
            <person name="Rynearson T.A."/>
            <person name="Schmutz J."/>
            <person name="Shapiro H."/>
            <person name="Siaut M."/>
            <person name="Stanley M."/>
            <person name="Sussman M.R."/>
            <person name="Taylor A.R."/>
            <person name="Vardi A."/>
            <person name="von Dassow P."/>
            <person name="Vyverman W."/>
            <person name="Willis A."/>
            <person name="Wyrwicz L.S."/>
            <person name="Rokhsar D.S."/>
            <person name="Weissenbach J."/>
            <person name="Armbrust E.V."/>
            <person name="Green B.R."/>
            <person name="Van de Peer Y."/>
            <person name="Grigoriev I.V."/>
        </authorList>
    </citation>
    <scope>NUCLEOTIDE SEQUENCE [LARGE SCALE GENOMIC DNA]</scope>
    <source>
        <strain evidence="11 12">CCAP 1055/1</strain>
    </source>
</reference>
<evidence type="ECO:0000256" key="5">
    <source>
        <dbReference type="ARBA" id="ARBA00023065"/>
    </source>
</evidence>
<keyword evidence="9" id="KW-0472">Membrane</keyword>
<dbReference type="PANTHER" id="PTHR11767">
    <property type="entry name" value="INWARD RECTIFIER POTASSIUM CHANNEL"/>
    <property type="match status" value="1"/>
</dbReference>
<keyword evidence="2 7" id="KW-0633">Potassium transport</keyword>
<evidence type="ECO:0000256" key="6">
    <source>
        <dbReference type="ARBA" id="ARBA00023303"/>
    </source>
</evidence>
<feature type="domain" description="Potassium channel inwardly rectifying transmembrane" evidence="10">
    <location>
        <begin position="139"/>
        <end position="200"/>
    </location>
</feature>
<keyword evidence="1 7" id="KW-0813">Transport</keyword>
<dbReference type="InterPro" id="IPR013518">
    <property type="entry name" value="K_chnl_inward-rec_Kir_cyto"/>
</dbReference>
<dbReference type="Pfam" id="PF01007">
    <property type="entry name" value="IRK"/>
    <property type="match status" value="1"/>
</dbReference>
<evidence type="ECO:0000256" key="8">
    <source>
        <dbReference type="SAM" id="MobiDB-lite"/>
    </source>
</evidence>
<feature type="non-terminal residue" evidence="11">
    <location>
        <position position="430"/>
    </location>
</feature>
<reference evidence="12" key="2">
    <citation type="submission" date="2008-08" db="EMBL/GenBank/DDBJ databases">
        <authorList>
            <consortium name="Diatom Consortium"/>
            <person name="Grigoriev I."/>
            <person name="Grimwood J."/>
            <person name="Kuo A."/>
            <person name="Otillar R.P."/>
            <person name="Salamov A."/>
            <person name="Detter J.C."/>
            <person name="Lindquist E."/>
            <person name="Shapiro H."/>
            <person name="Lucas S."/>
            <person name="Glavina del Rio T."/>
            <person name="Pitluck S."/>
            <person name="Rokhsar D."/>
            <person name="Bowler C."/>
        </authorList>
    </citation>
    <scope>GENOME REANNOTATION</scope>
    <source>
        <strain evidence="12">CCAP 1055/1</strain>
    </source>
</reference>
<dbReference type="Gene3D" id="2.60.40.1400">
    <property type="entry name" value="G protein-activated inward rectifier potassium channel 1"/>
    <property type="match status" value="1"/>
</dbReference>
<dbReference type="KEGG" id="pti:PHATRDRAFT_44434"/>